<dbReference type="SUPFAM" id="SSF55729">
    <property type="entry name" value="Acyl-CoA N-acyltransferases (Nat)"/>
    <property type="match status" value="1"/>
</dbReference>
<evidence type="ECO:0000313" key="5">
    <source>
        <dbReference type="Proteomes" id="UP000093343"/>
    </source>
</evidence>
<dbReference type="EMBL" id="LVEN01000042">
    <property type="protein sequence ID" value="OCB70670.1"/>
    <property type="molecule type" value="Genomic_DNA"/>
</dbReference>
<dbReference type="Proteomes" id="UP000093343">
    <property type="component" value="Unassembled WGS sequence"/>
</dbReference>
<reference evidence="5" key="1">
    <citation type="submission" date="2016-03" db="EMBL/GenBank/DDBJ databases">
        <title>Draft genome sequence of Paenibacillus glacialis DSM 22343.</title>
        <authorList>
            <person name="Shin S.-K."/>
            <person name="Yi H."/>
        </authorList>
    </citation>
    <scope>NUCLEOTIDE SEQUENCE [LARGE SCALE GENOMIC DNA]</scope>
    <source>
        <strain evidence="5">CCUG 60099</strain>
    </source>
</reference>
<dbReference type="PROSITE" id="PS51186">
    <property type="entry name" value="GNAT"/>
    <property type="match status" value="1"/>
</dbReference>
<feature type="domain" description="N-acetyltransferase" evidence="3">
    <location>
        <begin position="5"/>
        <end position="152"/>
    </location>
</feature>
<accession>A0ABX2XML3</accession>
<dbReference type="RefSeq" id="WP_065450983.1">
    <property type="nucleotide sequence ID" value="NZ_LVEN01000042.1"/>
</dbReference>
<gene>
    <name evidence="4" type="ORF">FLP_18555</name>
</gene>
<dbReference type="InterPro" id="IPR000182">
    <property type="entry name" value="GNAT_dom"/>
</dbReference>
<dbReference type="CDD" id="cd04301">
    <property type="entry name" value="NAT_SF"/>
    <property type="match status" value="1"/>
</dbReference>
<proteinExistence type="predicted"/>
<dbReference type="Gene3D" id="3.40.630.30">
    <property type="match status" value="1"/>
</dbReference>
<dbReference type="PANTHER" id="PTHR43877">
    <property type="entry name" value="AMINOALKYLPHOSPHONATE N-ACETYLTRANSFERASE-RELATED-RELATED"/>
    <property type="match status" value="1"/>
</dbReference>
<evidence type="ECO:0000256" key="2">
    <source>
        <dbReference type="ARBA" id="ARBA00023315"/>
    </source>
</evidence>
<keyword evidence="5" id="KW-1185">Reference proteome</keyword>
<keyword evidence="1" id="KW-0808">Transferase</keyword>
<dbReference type="PANTHER" id="PTHR43877:SF2">
    <property type="entry name" value="AMINOALKYLPHOSPHONATE N-ACETYLTRANSFERASE-RELATED"/>
    <property type="match status" value="1"/>
</dbReference>
<evidence type="ECO:0000313" key="4">
    <source>
        <dbReference type="EMBL" id="OCB70670.1"/>
    </source>
</evidence>
<evidence type="ECO:0000256" key="1">
    <source>
        <dbReference type="ARBA" id="ARBA00022679"/>
    </source>
</evidence>
<comment type="caution">
    <text evidence="4">The sequence shown here is derived from an EMBL/GenBank/DDBJ whole genome shotgun (WGS) entry which is preliminary data.</text>
</comment>
<dbReference type="InterPro" id="IPR050832">
    <property type="entry name" value="Bact_Acetyltransf"/>
</dbReference>
<dbReference type="InterPro" id="IPR016181">
    <property type="entry name" value="Acyl_CoA_acyltransferase"/>
</dbReference>
<sequence>MTQSISIKIVNPNNEKVLAITKELSENLYLRFGSDGKNSFQDWENENSKFVFVIAEINSEIVGCGAIRPIDQNIGEVKRMYAKYQGKKIGQTILGFLENEAVNLGYTNLVLETRVKNESAVHFYQKQGYKVISNYGKYIDRPEAICLEKSLNQNS</sequence>
<protein>
    <submittedName>
        <fullName evidence="4">GCN5 family acetyltransferase</fullName>
    </submittedName>
</protein>
<evidence type="ECO:0000259" key="3">
    <source>
        <dbReference type="PROSITE" id="PS51186"/>
    </source>
</evidence>
<keyword evidence="2" id="KW-0012">Acyltransferase</keyword>
<name>A0ABX2XML3_9FLAO</name>
<dbReference type="Pfam" id="PF00583">
    <property type="entry name" value="Acetyltransf_1"/>
    <property type="match status" value="1"/>
</dbReference>
<organism evidence="4 5">
    <name type="scientific">Flavobacterium piscis</name>
    <dbReference type="NCBI Taxonomy" id="1114874"/>
    <lineage>
        <taxon>Bacteria</taxon>
        <taxon>Pseudomonadati</taxon>
        <taxon>Bacteroidota</taxon>
        <taxon>Flavobacteriia</taxon>
        <taxon>Flavobacteriales</taxon>
        <taxon>Flavobacteriaceae</taxon>
        <taxon>Flavobacterium</taxon>
    </lineage>
</organism>